<dbReference type="Pfam" id="PF07730">
    <property type="entry name" value="HisKA_3"/>
    <property type="match status" value="1"/>
</dbReference>
<evidence type="ECO:0000313" key="8">
    <source>
        <dbReference type="EMBL" id="ABM57927.1"/>
    </source>
</evidence>
<dbReference type="InterPro" id="IPR011006">
    <property type="entry name" value="CheY-like_superfamily"/>
</dbReference>
<dbReference type="CDD" id="cd16917">
    <property type="entry name" value="HATPase_UhpB-NarQ-NarX-like"/>
    <property type="match status" value="1"/>
</dbReference>
<proteinExistence type="predicted"/>
<evidence type="ECO:0000256" key="4">
    <source>
        <dbReference type="PROSITE-ProRule" id="PRU00169"/>
    </source>
</evidence>
<dbReference type="CDD" id="cd00156">
    <property type="entry name" value="REC"/>
    <property type="match status" value="1"/>
</dbReference>
<dbReference type="SUPFAM" id="SSF55874">
    <property type="entry name" value="ATPase domain of HSP90 chaperone/DNA topoisomerase II/histidine kinase"/>
    <property type="match status" value="1"/>
</dbReference>
<dbReference type="STRING" id="391735.Veis_2179"/>
<dbReference type="InterPro" id="IPR001789">
    <property type="entry name" value="Sig_transdc_resp-reg_receiver"/>
</dbReference>
<dbReference type="Gene3D" id="1.20.5.1930">
    <property type="match status" value="1"/>
</dbReference>
<keyword evidence="2 8" id="KW-0418">Kinase</keyword>
<dbReference type="Gene3D" id="3.30.565.10">
    <property type="entry name" value="Histidine kinase-like ATPase, C-terminal domain"/>
    <property type="match status" value="1"/>
</dbReference>
<keyword evidence="4" id="KW-0597">Phosphoprotein</keyword>
<dbReference type="Proteomes" id="UP000000374">
    <property type="component" value="Chromosome"/>
</dbReference>
<dbReference type="InterPro" id="IPR011712">
    <property type="entry name" value="Sig_transdc_His_kin_sub3_dim/P"/>
</dbReference>
<dbReference type="eggNOG" id="COG0745">
    <property type="taxonomic scope" value="Bacteria"/>
</dbReference>
<sequence length="385" mass="41728">MFVPVCSLLYFCESTSMVSATSDQPLEILHLEDSPVDHELVALTLRRSGVACQLRQVDRLPEFQRLTDAGSFDIILADYRLPGFTALDAWAHVAQKPQHPPFILLTGAIGEAAAVDAMRLGVADYLLKDAMPRLPQVIARAIEVHEARRARERAVAELAISERRLAELAEHLQTSIEQERAAIAREIHDDIGGALTAVRVAVAWIGRHGSDPALLEHARSAAEMLQHAIGASQRIMMNLRPPILEQGLVAAIQWLAAGFERRTGVATRVRSSGEAIQTSPDIRLVAYRTAQEALTNVSKHAQAGRVEIELSDKKGMLTLEVADDGLGIAPGMLDKPQAFGLKGLQERARTVGGWLDISSRPGHGSCVTLSIPLPSLPPTIPGARQ</sequence>
<dbReference type="SMART" id="SM00448">
    <property type="entry name" value="REC"/>
    <property type="match status" value="1"/>
</dbReference>
<dbReference type="Pfam" id="PF00072">
    <property type="entry name" value="Response_reg"/>
    <property type="match status" value="1"/>
</dbReference>
<dbReference type="AlphaFoldDB" id="A1WJX0"/>
<name>A1WJX0_VEREI</name>
<evidence type="ECO:0000256" key="5">
    <source>
        <dbReference type="SAM" id="Coils"/>
    </source>
</evidence>
<evidence type="ECO:0000259" key="6">
    <source>
        <dbReference type="PROSITE" id="PS50109"/>
    </source>
</evidence>
<dbReference type="EMBL" id="CP000542">
    <property type="protein sequence ID" value="ABM57927.1"/>
    <property type="molecule type" value="Genomic_DNA"/>
</dbReference>
<dbReference type="eggNOG" id="COG4585">
    <property type="taxonomic scope" value="Bacteria"/>
</dbReference>
<dbReference type="SUPFAM" id="SSF52172">
    <property type="entry name" value="CheY-like"/>
    <property type="match status" value="1"/>
</dbReference>
<dbReference type="InterPro" id="IPR050482">
    <property type="entry name" value="Sensor_HK_TwoCompSys"/>
</dbReference>
<dbReference type="InterPro" id="IPR036890">
    <property type="entry name" value="HATPase_C_sf"/>
</dbReference>
<feature type="modified residue" description="4-aspartylphosphate" evidence="4">
    <location>
        <position position="78"/>
    </location>
</feature>
<dbReference type="HOGENOM" id="CLU_000445_114_0_4"/>
<evidence type="ECO:0000256" key="1">
    <source>
        <dbReference type="ARBA" id="ARBA00022679"/>
    </source>
</evidence>
<dbReference type="SMART" id="SM00387">
    <property type="entry name" value="HATPase_c"/>
    <property type="match status" value="1"/>
</dbReference>
<feature type="coiled-coil region" evidence="5">
    <location>
        <begin position="144"/>
        <end position="171"/>
    </location>
</feature>
<organism evidence="8 9">
    <name type="scientific">Verminephrobacter eiseniae (strain EF01-2)</name>
    <dbReference type="NCBI Taxonomy" id="391735"/>
    <lineage>
        <taxon>Bacteria</taxon>
        <taxon>Pseudomonadati</taxon>
        <taxon>Pseudomonadota</taxon>
        <taxon>Betaproteobacteria</taxon>
        <taxon>Burkholderiales</taxon>
        <taxon>Comamonadaceae</taxon>
        <taxon>Verminephrobacter</taxon>
    </lineage>
</organism>
<evidence type="ECO:0000256" key="2">
    <source>
        <dbReference type="ARBA" id="ARBA00022777"/>
    </source>
</evidence>
<evidence type="ECO:0000313" key="9">
    <source>
        <dbReference type="Proteomes" id="UP000000374"/>
    </source>
</evidence>
<dbReference type="Gene3D" id="3.40.50.2300">
    <property type="match status" value="1"/>
</dbReference>
<keyword evidence="1" id="KW-0808">Transferase</keyword>
<feature type="domain" description="Histidine kinase" evidence="6">
    <location>
        <begin position="288"/>
        <end position="375"/>
    </location>
</feature>
<evidence type="ECO:0000256" key="3">
    <source>
        <dbReference type="ARBA" id="ARBA00023012"/>
    </source>
</evidence>
<reference evidence="9" key="1">
    <citation type="submission" date="2006-12" db="EMBL/GenBank/DDBJ databases">
        <title>Complete sequence of chromosome 1 of Verminephrobacter eiseniae EF01-2.</title>
        <authorList>
            <person name="Copeland A."/>
            <person name="Lucas S."/>
            <person name="Lapidus A."/>
            <person name="Barry K."/>
            <person name="Detter J.C."/>
            <person name="Glavina del Rio T."/>
            <person name="Dalin E."/>
            <person name="Tice H."/>
            <person name="Pitluck S."/>
            <person name="Chertkov O."/>
            <person name="Brettin T."/>
            <person name="Bruce D."/>
            <person name="Han C."/>
            <person name="Tapia R."/>
            <person name="Gilna P."/>
            <person name="Schmutz J."/>
            <person name="Larimer F."/>
            <person name="Land M."/>
            <person name="Hauser L."/>
            <person name="Kyrpides N."/>
            <person name="Kim E."/>
            <person name="Stahl D."/>
            <person name="Richardson P."/>
        </authorList>
    </citation>
    <scope>NUCLEOTIDE SEQUENCE [LARGE SCALE GENOMIC DNA]</scope>
    <source>
        <strain evidence="9">EF01-2</strain>
    </source>
</reference>
<dbReference type="Pfam" id="PF02518">
    <property type="entry name" value="HATPase_c"/>
    <property type="match status" value="1"/>
</dbReference>
<dbReference type="InterPro" id="IPR005467">
    <property type="entry name" value="His_kinase_dom"/>
</dbReference>
<dbReference type="PANTHER" id="PTHR24421">
    <property type="entry name" value="NITRATE/NITRITE SENSOR PROTEIN NARX-RELATED"/>
    <property type="match status" value="1"/>
</dbReference>
<evidence type="ECO:0000259" key="7">
    <source>
        <dbReference type="PROSITE" id="PS50110"/>
    </source>
</evidence>
<dbReference type="PANTHER" id="PTHR24421:SF59">
    <property type="entry name" value="OXYGEN SENSOR HISTIDINE KINASE NREB"/>
    <property type="match status" value="1"/>
</dbReference>
<accession>A1WJX0</accession>
<keyword evidence="9" id="KW-1185">Reference proteome</keyword>
<keyword evidence="5" id="KW-0175">Coiled coil</keyword>
<feature type="domain" description="Response regulatory" evidence="7">
    <location>
        <begin position="27"/>
        <end position="143"/>
    </location>
</feature>
<dbReference type="PROSITE" id="PS50110">
    <property type="entry name" value="RESPONSE_REGULATORY"/>
    <property type="match status" value="1"/>
</dbReference>
<dbReference type="GO" id="GO:0000155">
    <property type="term" value="F:phosphorelay sensor kinase activity"/>
    <property type="evidence" value="ECO:0007669"/>
    <property type="project" value="InterPro"/>
</dbReference>
<dbReference type="PROSITE" id="PS50109">
    <property type="entry name" value="HIS_KIN"/>
    <property type="match status" value="1"/>
</dbReference>
<dbReference type="KEGG" id="vei:Veis_2179"/>
<gene>
    <name evidence="8" type="ordered locus">Veis_2179</name>
</gene>
<dbReference type="GO" id="GO:0016020">
    <property type="term" value="C:membrane"/>
    <property type="evidence" value="ECO:0007669"/>
    <property type="project" value="InterPro"/>
</dbReference>
<dbReference type="GO" id="GO:0046983">
    <property type="term" value="F:protein dimerization activity"/>
    <property type="evidence" value="ECO:0007669"/>
    <property type="project" value="InterPro"/>
</dbReference>
<dbReference type="InterPro" id="IPR003594">
    <property type="entry name" value="HATPase_dom"/>
</dbReference>
<protein>
    <submittedName>
        <fullName evidence="8">Response regulator receiver sensor signal transduction histidine kinase</fullName>
    </submittedName>
</protein>
<keyword evidence="3" id="KW-0902">Two-component regulatory system</keyword>